<dbReference type="AlphaFoldDB" id="A0A1G6Y1N5"/>
<feature type="transmembrane region" description="Helical" evidence="1">
    <location>
        <begin position="81"/>
        <end position="104"/>
    </location>
</feature>
<name>A0A1G6Y1N5_9GAMM</name>
<evidence type="ECO:0000256" key="1">
    <source>
        <dbReference type="SAM" id="Phobius"/>
    </source>
</evidence>
<dbReference type="InterPro" id="IPR036890">
    <property type="entry name" value="HATPase_C_sf"/>
</dbReference>
<keyword evidence="3" id="KW-0808">Transferase</keyword>
<dbReference type="PANTHER" id="PTHR34220:SF7">
    <property type="entry name" value="SENSOR HISTIDINE KINASE YPDA"/>
    <property type="match status" value="1"/>
</dbReference>
<dbReference type="STRING" id="265719.SAMN04488509_10855"/>
<evidence type="ECO:0000259" key="2">
    <source>
        <dbReference type="Pfam" id="PF06580"/>
    </source>
</evidence>
<dbReference type="SUPFAM" id="SSF55874">
    <property type="entry name" value="ATPase domain of HSP90 chaperone/DNA topoisomerase II/histidine kinase"/>
    <property type="match status" value="1"/>
</dbReference>
<evidence type="ECO:0000313" key="4">
    <source>
        <dbReference type="Proteomes" id="UP000199603"/>
    </source>
</evidence>
<dbReference type="Proteomes" id="UP000199603">
    <property type="component" value="Unassembled WGS sequence"/>
</dbReference>
<dbReference type="InterPro" id="IPR050640">
    <property type="entry name" value="Bact_2-comp_sensor_kinase"/>
</dbReference>
<sequence length="355" mass="38560">MHSAPLDDWLPDFCRVPTLFVVMVAAQIIVLAAVLMPGAAGDPADAGSRLFVASLFAQWLALLATVLLCKLRPLVLRLRPRLLSIAAGWSVPTLASLIGASVVHQLDITLKLGLTVPAGHGLQFALSCAAVAGLLSAALLRYFYVQQLWQAQVQASARAEVRALQARIRPHFLFNSLNSIISLVRRDPATAERAIEDLSEVFRAALGAGQGDWSLAEEFELIDRYLGIERLRLGERLRLRIDLEPGWPQALRLPRLLLQPLVENAILHGVARLPQGGEVLIELRCVDGGVRVEIGNPCPSQGAASGGNRHALASIEQRLQHFFGPTAWMTVVPAPDYYAVTLWMPRNPAVPSSTS</sequence>
<keyword evidence="1" id="KW-0812">Transmembrane</keyword>
<organism evidence="3 4">
    <name type="scientific">Aquimonas voraii</name>
    <dbReference type="NCBI Taxonomy" id="265719"/>
    <lineage>
        <taxon>Bacteria</taxon>
        <taxon>Pseudomonadati</taxon>
        <taxon>Pseudomonadota</taxon>
        <taxon>Gammaproteobacteria</taxon>
        <taxon>Lysobacterales</taxon>
        <taxon>Lysobacteraceae</taxon>
        <taxon>Aquimonas</taxon>
    </lineage>
</organism>
<gene>
    <name evidence="3" type="ORF">SAMN04488509_10855</name>
</gene>
<proteinExistence type="predicted"/>
<accession>A0A1G6Y1N5</accession>
<dbReference type="GO" id="GO:0000155">
    <property type="term" value="F:phosphorelay sensor kinase activity"/>
    <property type="evidence" value="ECO:0007669"/>
    <property type="project" value="InterPro"/>
</dbReference>
<feature type="transmembrane region" description="Helical" evidence="1">
    <location>
        <begin position="50"/>
        <end position="69"/>
    </location>
</feature>
<protein>
    <submittedName>
        <fullName evidence="3">Two-component system, LytT family, sensor histidine kinase AlgZ</fullName>
    </submittedName>
</protein>
<keyword evidence="4" id="KW-1185">Reference proteome</keyword>
<dbReference type="EMBL" id="FNAG01000008">
    <property type="protein sequence ID" value="SDD83536.1"/>
    <property type="molecule type" value="Genomic_DNA"/>
</dbReference>
<dbReference type="PANTHER" id="PTHR34220">
    <property type="entry name" value="SENSOR HISTIDINE KINASE YPDA"/>
    <property type="match status" value="1"/>
</dbReference>
<dbReference type="Pfam" id="PF06580">
    <property type="entry name" value="His_kinase"/>
    <property type="match status" value="1"/>
</dbReference>
<feature type="domain" description="Signal transduction histidine kinase internal region" evidence="2">
    <location>
        <begin position="159"/>
        <end position="237"/>
    </location>
</feature>
<dbReference type="GO" id="GO:0016020">
    <property type="term" value="C:membrane"/>
    <property type="evidence" value="ECO:0007669"/>
    <property type="project" value="InterPro"/>
</dbReference>
<dbReference type="RefSeq" id="WP_176764186.1">
    <property type="nucleotide sequence ID" value="NZ_FNAG01000008.1"/>
</dbReference>
<feature type="transmembrane region" description="Helical" evidence="1">
    <location>
        <begin position="19"/>
        <end position="38"/>
    </location>
</feature>
<reference evidence="3 4" key="1">
    <citation type="submission" date="2016-10" db="EMBL/GenBank/DDBJ databases">
        <authorList>
            <person name="de Groot N.N."/>
        </authorList>
    </citation>
    <scope>NUCLEOTIDE SEQUENCE [LARGE SCALE GENOMIC DNA]</scope>
    <source>
        <strain evidence="3 4">DSM 16957</strain>
    </source>
</reference>
<feature type="transmembrane region" description="Helical" evidence="1">
    <location>
        <begin position="124"/>
        <end position="144"/>
    </location>
</feature>
<dbReference type="InterPro" id="IPR010559">
    <property type="entry name" value="Sig_transdc_His_kin_internal"/>
</dbReference>
<evidence type="ECO:0000313" key="3">
    <source>
        <dbReference type="EMBL" id="SDD83536.1"/>
    </source>
</evidence>
<keyword evidence="1" id="KW-1133">Transmembrane helix</keyword>
<keyword evidence="3" id="KW-0418">Kinase</keyword>
<dbReference type="Gene3D" id="3.30.565.10">
    <property type="entry name" value="Histidine kinase-like ATPase, C-terminal domain"/>
    <property type="match status" value="1"/>
</dbReference>
<keyword evidence="1" id="KW-0472">Membrane</keyword>